<dbReference type="Proteomes" id="UP000001075">
    <property type="component" value="Unassembled WGS sequence"/>
</dbReference>
<accession>G3I7E6</accession>
<dbReference type="InParanoid" id="G3I7E6"/>
<sequence>MATQLSTCRTQDYNQEAGWYHWTFSFPKSRETAARGTGMMQVGRLYLNSPVPVFVTAAEGAILRTYWGIVPLNIFNLPNC</sequence>
<reference evidence="2" key="1">
    <citation type="journal article" date="2011" name="Nat. Biotechnol.">
        <title>The genomic sequence of the Chinese hamster ovary (CHO)-K1 cell line.</title>
        <authorList>
            <person name="Xu X."/>
            <person name="Nagarajan H."/>
            <person name="Lewis N.E."/>
            <person name="Pan S."/>
            <person name="Cai Z."/>
            <person name="Liu X."/>
            <person name="Chen W."/>
            <person name="Xie M."/>
            <person name="Wang W."/>
            <person name="Hammond S."/>
            <person name="Andersen M.R."/>
            <person name="Neff N."/>
            <person name="Passarelli B."/>
            <person name="Koh W."/>
            <person name="Fan H.C."/>
            <person name="Wang J."/>
            <person name="Gui Y."/>
            <person name="Lee K.H."/>
            <person name="Betenbaugh M.J."/>
            <person name="Quake S.R."/>
            <person name="Famili I."/>
            <person name="Palsson B.O."/>
            <person name="Wang J."/>
        </authorList>
    </citation>
    <scope>NUCLEOTIDE SEQUENCE [LARGE SCALE GENOMIC DNA]</scope>
    <source>
        <strain evidence="2">CHO K1 cell line</strain>
    </source>
</reference>
<protein>
    <submittedName>
        <fullName evidence="1">Uncharacterized protein</fullName>
    </submittedName>
</protein>
<evidence type="ECO:0000313" key="1">
    <source>
        <dbReference type="EMBL" id="EGV98639.1"/>
    </source>
</evidence>
<name>G3I7E6_CRIGR</name>
<dbReference type="EMBL" id="JH001424">
    <property type="protein sequence ID" value="EGV98639.1"/>
    <property type="molecule type" value="Genomic_DNA"/>
</dbReference>
<organism evidence="1 2">
    <name type="scientific">Cricetulus griseus</name>
    <name type="common">Chinese hamster</name>
    <name type="synonym">Cricetulus barabensis griseus</name>
    <dbReference type="NCBI Taxonomy" id="10029"/>
    <lineage>
        <taxon>Eukaryota</taxon>
        <taxon>Metazoa</taxon>
        <taxon>Chordata</taxon>
        <taxon>Craniata</taxon>
        <taxon>Vertebrata</taxon>
        <taxon>Euteleostomi</taxon>
        <taxon>Mammalia</taxon>
        <taxon>Eutheria</taxon>
        <taxon>Euarchontoglires</taxon>
        <taxon>Glires</taxon>
        <taxon>Rodentia</taxon>
        <taxon>Myomorpha</taxon>
        <taxon>Muroidea</taxon>
        <taxon>Cricetidae</taxon>
        <taxon>Cricetinae</taxon>
        <taxon>Cricetulus</taxon>
    </lineage>
</organism>
<evidence type="ECO:0000313" key="2">
    <source>
        <dbReference type="Proteomes" id="UP000001075"/>
    </source>
</evidence>
<gene>
    <name evidence="1" type="ORF">I79_019434</name>
</gene>
<dbReference type="AlphaFoldDB" id="G3I7E6"/>
<proteinExistence type="predicted"/>